<dbReference type="Gene3D" id="3.40.50.300">
    <property type="entry name" value="P-loop containing nucleotide triphosphate hydrolases"/>
    <property type="match status" value="1"/>
</dbReference>
<feature type="domain" description="Disease resistance N-terminal" evidence="5">
    <location>
        <begin position="12"/>
        <end position="76"/>
    </location>
</feature>
<dbReference type="InterPro" id="IPR044974">
    <property type="entry name" value="Disease_R_plants"/>
</dbReference>
<dbReference type="InterPro" id="IPR041118">
    <property type="entry name" value="Rx_N"/>
</dbReference>
<dbReference type="GeneID" id="101497442"/>
<reference evidence="8" key="1">
    <citation type="journal article" date="2013" name="Nat. Biotechnol.">
        <title>Draft genome sequence of chickpea (Cicer arietinum) provides a resource for trait improvement.</title>
        <authorList>
            <person name="Varshney R.K."/>
            <person name="Song C."/>
            <person name="Saxena R.K."/>
            <person name="Azam S."/>
            <person name="Yu S."/>
            <person name="Sharpe A.G."/>
            <person name="Cannon S."/>
            <person name="Baek J."/>
            <person name="Rosen B.D."/>
            <person name="Tar'an B."/>
            <person name="Millan T."/>
            <person name="Zhang X."/>
            <person name="Ramsay L.D."/>
            <person name="Iwata A."/>
            <person name="Wang Y."/>
            <person name="Nelson W."/>
            <person name="Farmer A.D."/>
            <person name="Gaur P.M."/>
            <person name="Soderlund C."/>
            <person name="Penmetsa R.V."/>
            <person name="Xu C."/>
            <person name="Bharti A.K."/>
            <person name="He W."/>
            <person name="Winter P."/>
            <person name="Zhao S."/>
            <person name="Hane J.K."/>
            <person name="Carrasquilla-Garcia N."/>
            <person name="Condie J.A."/>
            <person name="Upadhyaya H.D."/>
            <person name="Luo M.C."/>
            <person name="Thudi M."/>
            <person name="Gowda C.L."/>
            <person name="Singh N.P."/>
            <person name="Lichtenzveig J."/>
            <person name="Gali K.K."/>
            <person name="Rubio J."/>
            <person name="Nadarajan N."/>
            <person name="Dolezel J."/>
            <person name="Bansal K.C."/>
            <person name="Xu X."/>
            <person name="Edwards D."/>
            <person name="Zhang G."/>
            <person name="Kahl G."/>
            <person name="Gil J."/>
            <person name="Singh K.B."/>
            <person name="Datta S.K."/>
            <person name="Jackson S.A."/>
            <person name="Wang J."/>
            <person name="Cook D.R."/>
        </authorList>
    </citation>
    <scope>NUCLEOTIDE SEQUENCE [LARGE SCALE GENOMIC DNA]</scope>
    <source>
        <strain evidence="8">cv. CDC Frontier</strain>
    </source>
</reference>
<dbReference type="Pfam" id="PF18052">
    <property type="entry name" value="Rx_N"/>
    <property type="match status" value="1"/>
</dbReference>
<sequence length="868" mass="100141">MEVIANMVPPIEIEKIKEKLENIQHFIHGSNRLVIAEEDNTQGRIKKRSAIKQLIEAAFAMEDVIDEYMIHEEQQTDHDPGCEVLACDIIMYYIKTIILRRRINHQYGELNSLFHEISKGDGSQIQSSSEQNIRVRVDKVDVVVGFDDSIAKLVDWLVIGEAERTIISVVGMAGIGKTTLAKKVFDSPRTIQHFDCLEWFTVSASYTIEELLRDMLRRFYKKPSNSPPFATDRSLLIDKVRNYLRLKRYVFFFDDVWSTHFWDDIGDALVDNRNGSRIFITTRSKNVAFYSERYSHFVTVHEMQPLPPKQSMELLYLKAFQYGYKENYPKNLEDISYEIVRKCKGLPLAIVTIGSVLSGKPKTAFEWKRFSQNLGSELEENPHLHGIGDIFSLSYDDLPSHLKLCLLYFAIYPQDYEVKSKRLIRHWIAEGFVKAKPERTLEDLAEEYLQELINRSLVQVSSLSLGGKVKGCCVHNLLREMILRKVEDFNFCKFICEDDWYLKTAIIRRLSIATTSNDLIQNIESSHVRSLLFFMEEELHEYLVKIIFTKFKLLKVLDFENSRLFYVPGNLGDLIHLTYLSFRNTELESLPKTIGKLHNLETLDLRQTNVNEIPKEISKFRKLRHLLGNKMSLSHLKGGIGDMESLQTLSEVKIDEDGIELIIELGKLKQLRKLSLLDVREEQGISLCNSINKMSHLEVLYIKAKSEDVAIDLSFVSHPTMLRKLRLHAKLNKLPEWIPKLENLIELSLACSRLANDPLEPLQSLPNLLLLNLAIHSYEGESLHFKKGGFLKLKELGVKYLYNLNSIIIEKGALASLKELTFMNIPNLKRVPSNIDNWKNLEVLNTHFMPKEFEKSIAPLPKPLPSGI</sequence>
<gene>
    <name evidence="9" type="primary">LOC101497442</name>
</gene>
<dbReference type="PaxDb" id="3827-XP_004506663.1"/>
<evidence type="ECO:0000259" key="7">
    <source>
        <dbReference type="Pfam" id="PF23598"/>
    </source>
</evidence>
<dbReference type="OrthoDB" id="1414884at2759"/>
<dbReference type="GO" id="GO:0098542">
    <property type="term" value="P:defense response to other organism"/>
    <property type="evidence" value="ECO:0007669"/>
    <property type="project" value="TreeGrafter"/>
</dbReference>
<evidence type="ECO:0000313" key="9">
    <source>
        <dbReference type="RefSeq" id="XP_004506663.1"/>
    </source>
</evidence>
<dbReference type="InterPro" id="IPR042197">
    <property type="entry name" value="Apaf_helical"/>
</dbReference>
<dbReference type="InterPro" id="IPR036388">
    <property type="entry name" value="WH-like_DNA-bd_sf"/>
</dbReference>
<feature type="domain" description="NB-ARC" evidence="4">
    <location>
        <begin position="147"/>
        <end position="321"/>
    </location>
</feature>
<dbReference type="Pfam" id="PF23559">
    <property type="entry name" value="WHD_DRP"/>
    <property type="match status" value="1"/>
</dbReference>
<name>A0A1S2YLX6_CICAR</name>
<evidence type="ECO:0000313" key="8">
    <source>
        <dbReference type="Proteomes" id="UP000087171"/>
    </source>
</evidence>
<evidence type="ECO:0000256" key="2">
    <source>
        <dbReference type="ARBA" id="ARBA00022741"/>
    </source>
</evidence>
<dbReference type="AlphaFoldDB" id="A0A1S2YLX6"/>
<dbReference type="InterPro" id="IPR027417">
    <property type="entry name" value="P-loop_NTPase"/>
</dbReference>
<dbReference type="STRING" id="3827.A0A1S2YLX6"/>
<dbReference type="InterPro" id="IPR032675">
    <property type="entry name" value="LRR_dom_sf"/>
</dbReference>
<protein>
    <submittedName>
        <fullName evidence="9">Disease resistance protein RPM1</fullName>
    </submittedName>
</protein>
<dbReference type="Gene3D" id="1.20.5.4130">
    <property type="match status" value="1"/>
</dbReference>
<dbReference type="Pfam" id="PF00931">
    <property type="entry name" value="NB-ARC"/>
    <property type="match status" value="1"/>
</dbReference>
<keyword evidence="3" id="KW-0611">Plant defense</keyword>
<dbReference type="Gene3D" id="3.80.10.10">
    <property type="entry name" value="Ribonuclease Inhibitor"/>
    <property type="match status" value="2"/>
</dbReference>
<evidence type="ECO:0000256" key="3">
    <source>
        <dbReference type="ARBA" id="ARBA00022821"/>
    </source>
</evidence>
<proteinExistence type="predicted"/>
<evidence type="ECO:0000259" key="6">
    <source>
        <dbReference type="Pfam" id="PF23559"/>
    </source>
</evidence>
<dbReference type="InterPro" id="IPR055414">
    <property type="entry name" value="LRR_R13L4/SHOC2-like"/>
</dbReference>
<feature type="domain" description="Disease resistance protein winged helix" evidence="6">
    <location>
        <begin position="411"/>
        <end position="482"/>
    </location>
</feature>
<dbReference type="SUPFAM" id="SSF52540">
    <property type="entry name" value="P-loop containing nucleoside triphosphate hydrolases"/>
    <property type="match status" value="1"/>
</dbReference>
<dbReference type="eggNOG" id="KOG4658">
    <property type="taxonomic scope" value="Eukaryota"/>
</dbReference>
<accession>A0A1S2YLX6</accession>
<dbReference type="PANTHER" id="PTHR23155">
    <property type="entry name" value="DISEASE RESISTANCE PROTEIN RP"/>
    <property type="match status" value="1"/>
</dbReference>
<dbReference type="InterPro" id="IPR058922">
    <property type="entry name" value="WHD_DRP"/>
</dbReference>
<dbReference type="FunFam" id="3.40.50.300:FF:001091">
    <property type="entry name" value="Probable disease resistance protein At1g61300"/>
    <property type="match status" value="1"/>
</dbReference>
<evidence type="ECO:0000259" key="4">
    <source>
        <dbReference type="Pfam" id="PF00931"/>
    </source>
</evidence>
<dbReference type="Proteomes" id="UP000087171">
    <property type="component" value="Chromosome Ca6"/>
</dbReference>
<organism evidence="8 9">
    <name type="scientific">Cicer arietinum</name>
    <name type="common">Chickpea</name>
    <name type="synonym">Garbanzo</name>
    <dbReference type="NCBI Taxonomy" id="3827"/>
    <lineage>
        <taxon>Eukaryota</taxon>
        <taxon>Viridiplantae</taxon>
        <taxon>Streptophyta</taxon>
        <taxon>Embryophyta</taxon>
        <taxon>Tracheophyta</taxon>
        <taxon>Spermatophyta</taxon>
        <taxon>Magnoliopsida</taxon>
        <taxon>eudicotyledons</taxon>
        <taxon>Gunneridae</taxon>
        <taxon>Pentapetalae</taxon>
        <taxon>rosids</taxon>
        <taxon>fabids</taxon>
        <taxon>Fabales</taxon>
        <taxon>Fabaceae</taxon>
        <taxon>Papilionoideae</taxon>
        <taxon>50 kb inversion clade</taxon>
        <taxon>NPAAA clade</taxon>
        <taxon>Hologalegina</taxon>
        <taxon>IRL clade</taxon>
        <taxon>Cicereae</taxon>
        <taxon>Cicer</taxon>
    </lineage>
</organism>
<dbReference type="InterPro" id="IPR002182">
    <property type="entry name" value="NB-ARC"/>
</dbReference>
<dbReference type="Gene3D" id="1.10.8.430">
    <property type="entry name" value="Helical domain of apoptotic protease-activating factors"/>
    <property type="match status" value="1"/>
</dbReference>
<evidence type="ECO:0000256" key="1">
    <source>
        <dbReference type="ARBA" id="ARBA00022737"/>
    </source>
</evidence>
<dbReference type="RefSeq" id="XP_004506663.1">
    <property type="nucleotide sequence ID" value="XM_004506606.3"/>
</dbReference>
<dbReference type="FunFam" id="1.10.10.10:FF:000322">
    <property type="entry name" value="Probable disease resistance protein At1g63360"/>
    <property type="match status" value="1"/>
</dbReference>
<keyword evidence="1" id="KW-0677">Repeat</keyword>
<dbReference type="KEGG" id="cam:101497442"/>
<keyword evidence="8" id="KW-1185">Reference proteome</keyword>
<reference evidence="9" key="2">
    <citation type="submission" date="2025-08" db="UniProtKB">
        <authorList>
            <consortium name="RefSeq"/>
        </authorList>
    </citation>
    <scope>IDENTIFICATION</scope>
    <source>
        <tissue evidence="9">Etiolated seedlings</tissue>
    </source>
</reference>
<keyword evidence="2" id="KW-0547">Nucleotide-binding</keyword>
<dbReference type="Gene3D" id="1.10.10.10">
    <property type="entry name" value="Winged helix-like DNA-binding domain superfamily/Winged helix DNA-binding domain"/>
    <property type="match status" value="1"/>
</dbReference>
<evidence type="ECO:0000259" key="5">
    <source>
        <dbReference type="Pfam" id="PF18052"/>
    </source>
</evidence>
<dbReference type="SUPFAM" id="SSF52058">
    <property type="entry name" value="L domain-like"/>
    <property type="match status" value="1"/>
</dbReference>
<dbReference type="Pfam" id="PF23598">
    <property type="entry name" value="LRR_14"/>
    <property type="match status" value="1"/>
</dbReference>
<dbReference type="GO" id="GO:0043531">
    <property type="term" value="F:ADP binding"/>
    <property type="evidence" value="ECO:0007669"/>
    <property type="project" value="InterPro"/>
</dbReference>
<dbReference type="PRINTS" id="PR00364">
    <property type="entry name" value="DISEASERSIST"/>
</dbReference>
<dbReference type="PANTHER" id="PTHR23155:SF1052">
    <property type="entry name" value="DISEASE RESISTANCE PROTEIN RPM1"/>
    <property type="match status" value="1"/>
</dbReference>
<feature type="domain" description="Disease resistance R13L4/SHOC-2-like LRR" evidence="7">
    <location>
        <begin position="527"/>
        <end position="829"/>
    </location>
</feature>